<feature type="domain" description="Ubiquitin-like" evidence="5">
    <location>
        <begin position="87"/>
        <end position="162"/>
    </location>
</feature>
<gene>
    <name evidence="7" type="ORF">SteCoe_35475</name>
</gene>
<dbReference type="OrthoDB" id="6106880at2759"/>
<name>A0A1R2ASB8_9CILI</name>
<evidence type="ECO:0000256" key="4">
    <source>
        <dbReference type="PROSITE-ProRule" id="PRU00175"/>
    </source>
</evidence>
<evidence type="ECO:0000313" key="8">
    <source>
        <dbReference type="Proteomes" id="UP000187209"/>
    </source>
</evidence>
<reference evidence="7 8" key="1">
    <citation type="submission" date="2016-11" db="EMBL/GenBank/DDBJ databases">
        <title>The macronuclear genome of Stentor coeruleus: a giant cell with tiny introns.</title>
        <authorList>
            <person name="Slabodnick M."/>
            <person name="Ruby J.G."/>
            <person name="Reiff S.B."/>
            <person name="Swart E.C."/>
            <person name="Gosai S."/>
            <person name="Prabakaran S."/>
            <person name="Witkowska E."/>
            <person name="Larue G.E."/>
            <person name="Fisher S."/>
            <person name="Freeman R.M."/>
            <person name="Gunawardena J."/>
            <person name="Chu W."/>
            <person name="Stover N.A."/>
            <person name="Gregory B.D."/>
            <person name="Nowacki M."/>
            <person name="Derisi J."/>
            <person name="Roy S.W."/>
            <person name="Marshall W.F."/>
            <person name="Sood P."/>
        </authorList>
    </citation>
    <scope>NUCLEOTIDE SEQUENCE [LARGE SCALE GENOMIC DNA]</scope>
    <source>
        <strain evidence="7">WM001</strain>
    </source>
</reference>
<dbReference type="PROSITE" id="PS50089">
    <property type="entry name" value="ZF_RING_2"/>
    <property type="match status" value="1"/>
</dbReference>
<dbReference type="Gene3D" id="3.30.40.10">
    <property type="entry name" value="Zinc/RING finger domain, C3HC4 (zinc finger)"/>
    <property type="match status" value="1"/>
</dbReference>
<keyword evidence="3" id="KW-0862">Zinc</keyword>
<dbReference type="InterPro" id="IPR001841">
    <property type="entry name" value="Znf_RING"/>
</dbReference>
<dbReference type="InterPro" id="IPR051435">
    <property type="entry name" value="RING_finger_E3_ubiq-ligases"/>
</dbReference>
<dbReference type="SUPFAM" id="SSF57850">
    <property type="entry name" value="RING/U-box"/>
    <property type="match status" value="1"/>
</dbReference>
<comment type="caution">
    <text evidence="7">The sequence shown here is derived from an EMBL/GenBank/DDBJ whole genome shotgun (WGS) entry which is preliminary data.</text>
</comment>
<dbReference type="EMBL" id="MPUH01001508">
    <property type="protein sequence ID" value="OMJ67382.1"/>
    <property type="molecule type" value="Genomic_DNA"/>
</dbReference>
<feature type="domain" description="RING-type" evidence="6">
    <location>
        <begin position="3"/>
        <end position="47"/>
    </location>
</feature>
<dbReference type="Proteomes" id="UP000187209">
    <property type="component" value="Unassembled WGS sequence"/>
</dbReference>
<evidence type="ECO:0008006" key="9">
    <source>
        <dbReference type="Google" id="ProtNLM"/>
    </source>
</evidence>
<dbReference type="InterPro" id="IPR027370">
    <property type="entry name" value="Znf-RING_euk"/>
</dbReference>
<dbReference type="AlphaFoldDB" id="A0A1R2ASB8"/>
<dbReference type="PROSITE" id="PS50053">
    <property type="entry name" value="UBIQUITIN_2"/>
    <property type="match status" value="1"/>
</dbReference>
<dbReference type="InterPro" id="IPR013083">
    <property type="entry name" value="Znf_RING/FYVE/PHD"/>
</dbReference>
<sequence length="162" mass="18634">MECPICFSVYNLEKNLALKLQCSHTICKLCINISKRPDNSLICPQCSKVTSNANSIEICETIMRILIAKSEYLKLDEQESQSSGDIIFMLIRNLNNRSFEIKINRNETVNKLKDLIYKVEGIEPKSQWLLYNGYSLQDEKQLKDYCILNGHIVSLVYRSFGG</sequence>
<organism evidence="7 8">
    <name type="scientific">Stentor coeruleus</name>
    <dbReference type="NCBI Taxonomy" id="5963"/>
    <lineage>
        <taxon>Eukaryota</taxon>
        <taxon>Sar</taxon>
        <taxon>Alveolata</taxon>
        <taxon>Ciliophora</taxon>
        <taxon>Postciliodesmatophora</taxon>
        <taxon>Heterotrichea</taxon>
        <taxon>Heterotrichida</taxon>
        <taxon>Stentoridae</taxon>
        <taxon>Stentor</taxon>
    </lineage>
</organism>
<accession>A0A1R2ASB8</accession>
<dbReference type="PANTHER" id="PTHR22791">
    <property type="entry name" value="RING-TYPE DOMAIN-CONTAINING PROTEIN"/>
    <property type="match status" value="1"/>
</dbReference>
<evidence type="ECO:0000256" key="2">
    <source>
        <dbReference type="ARBA" id="ARBA00022771"/>
    </source>
</evidence>
<keyword evidence="2 4" id="KW-0863">Zinc-finger</keyword>
<keyword evidence="1" id="KW-0479">Metal-binding</keyword>
<evidence type="ECO:0000256" key="3">
    <source>
        <dbReference type="ARBA" id="ARBA00022833"/>
    </source>
</evidence>
<dbReference type="GO" id="GO:0061630">
    <property type="term" value="F:ubiquitin protein ligase activity"/>
    <property type="evidence" value="ECO:0007669"/>
    <property type="project" value="TreeGrafter"/>
</dbReference>
<dbReference type="InterPro" id="IPR000626">
    <property type="entry name" value="Ubiquitin-like_dom"/>
</dbReference>
<dbReference type="PROSITE" id="PS00518">
    <property type="entry name" value="ZF_RING_1"/>
    <property type="match status" value="1"/>
</dbReference>
<dbReference type="GO" id="GO:0008270">
    <property type="term" value="F:zinc ion binding"/>
    <property type="evidence" value="ECO:0007669"/>
    <property type="project" value="UniProtKB-KW"/>
</dbReference>
<dbReference type="GO" id="GO:0016567">
    <property type="term" value="P:protein ubiquitination"/>
    <property type="evidence" value="ECO:0007669"/>
    <property type="project" value="TreeGrafter"/>
</dbReference>
<dbReference type="Pfam" id="PF00240">
    <property type="entry name" value="ubiquitin"/>
    <property type="match status" value="1"/>
</dbReference>
<dbReference type="SUPFAM" id="SSF54236">
    <property type="entry name" value="Ubiquitin-like"/>
    <property type="match status" value="1"/>
</dbReference>
<dbReference type="InterPro" id="IPR029071">
    <property type="entry name" value="Ubiquitin-like_domsf"/>
</dbReference>
<evidence type="ECO:0000259" key="6">
    <source>
        <dbReference type="PROSITE" id="PS50089"/>
    </source>
</evidence>
<evidence type="ECO:0000259" key="5">
    <source>
        <dbReference type="PROSITE" id="PS50053"/>
    </source>
</evidence>
<evidence type="ECO:0000256" key="1">
    <source>
        <dbReference type="ARBA" id="ARBA00022723"/>
    </source>
</evidence>
<keyword evidence="8" id="KW-1185">Reference proteome</keyword>
<dbReference type="PANTHER" id="PTHR22791:SF6">
    <property type="entry name" value="RING-TYPE DOMAIN-CONTAINING PROTEIN"/>
    <property type="match status" value="1"/>
</dbReference>
<dbReference type="CDD" id="cd17039">
    <property type="entry name" value="Ubl_ubiquitin_like"/>
    <property type="match status" value="1"/>
</dbReference>
<proteinExistence type="predicted"/>
<dbReference type="Gene3D" id="3.10.20.90">
    <property type="entry name" value="Phosphatidylinositol 3-kinase Catalytic Subunit, Chain A, domain 1"/>
    <property type="match status" value="1"/>
</dbReference>
<dbReference type="SMART" id="SM00184">
    <property type="entry name" value="RING"/>
    <property type="match status" value="1"/>
</dbReference>
<protein>
    <recommendedName>
        <fullName evidence="9">RING-type domain-containing protein</fullName>
    </recommendedName>
</protein>
<evidence type="ECO:0000313" key="7">
    <source>
        <dbReference type="EMBL" id="OMJ67382.1"/>
    </source>
</evidence>
<dbReference type="Pfam" id="PF13445">
    <property type="entry name" value="zf-RING_UBOX"/>
    <property type="match status" value="1"/>
</dbReference>
<dbReference type="InterPro" id="IPR017907">
    <property type="entry name" value="Znf_RING_CS"/>
</dbReference>
<dbReference type="SMART" id="SM00213">
    <property type="entry name" value="UBQ"/>
    <property type="match status" value="1"/>
</dbReference>